<evidence type="ECO:0000313" key="2">
    <source>
        <dbReference type="Proteomes" id="UP000316639"/>
    </source>
</evidence>
<dbReference type="Pfam" id="PF06013">
    <property type="entry name" value="WXG100"/>
    <property type="match status" value="1"/>
</dbReference>
<dbReference type="AlphaFoldDB" id="A0A563ESD3"/>
<reference evidence="1 2" key="1">
    <citation type="submission" date="2019-07" db="EMBL/GenBank/DDBJ databases">
        <title>Lentzea xizangensis sp. nov., isolated from Qinghai-Tibetan Plateau Soils.</title>
        <authorList>
            <person name="Huang J."/>
        </authorList>
    </citation>
    <scope>NUCLEOTIDE SEQUENCE [LARGE SCALE GENOMIC DNA]</scope>
    <source>
        <strain evidence="1 2">FXJ1.1311</strain>
    </source>
</reference>
<accession>A0A563ESD3</accession>
<keyword evidence="2" id="KW-1185">Reference proteome</keyword>
<sequence length="86" mass="9595">MIQAELVELETLSRRLGECGGEVTDLQHALSTLINTTTWTGLAADRFRQAWESEFNPALRSLSTELANAATEVQRRKQLIDQAANH</sequence>
<proteinExistence type="predicted"/>
<comment type="caution">
    <text evidence="1">The sequence shown here is derived from an EMBL/GenBank/DDBJ whole genome shotgun (WGS) entry which is preliminary data.</text>
</comment>
<gene>
    <name evidence="1" type="ORF">FKR81_20655</name>
</gene>
<dbReference type="Proteomes" id="UP000316639">
    <property type="component" value="Unassembled WGS sequence"/>
</dbReference>
<dbReference type="OrthoDB" id="3538531at2"/>
<dbReference type="InterPro" id="IPR036689">
    <property type="entry name" value="ESAT-6-like_sf"/>
</dbReference>
<dbReference type="RefSeq" id="WP_146353741.1">
    <property type="nucleotide sequence ID" value="NZ_VOBR01000012.1"/>
</dbReference>
<name>A0A563ESD3_9PSEU</name>
<dbReference type="SUPFAM" id="SSF140453">
    <property type="entry name" value="EsxAB dimer-like"/>
    <property type="match status" value="1"/>
</dbReference>
<dbReference type="InterPro" id="IPR010310">
    <property type="entry name" value="T7SS_ESAT-6-like"/>
</dbReference>
<protein>
    <submittedName>
        <fullName evidence="1">WXG100 family type VII secretion target</fullName>
    </submittedName>
</protein>
<evidence type="ECO:0000313" key="1">
    <source>
        <dbReference type="EMBL" id="TWP50579.1"/>
    </source>
</evidence>
<organism evidence="1 2">
    <name type="scientific">Lentzea tibetensis</name>
    <dbReference type="NCBI Taxonomy" id="2591470"/>
    <lineage>
        <taxon>Bacteria</taxon>
        <taxon>Bacillati</taxon>
        <taxon>Actinomycetota</taxon>
        <taxon>Actinomycetes</taxon>
        <taxon>Pseudonocardiales</taxon>
        <taxon>Pseudonocardiaceae</taxon>
        <taxon>Lentzea</taxon>
    </lineage>
</organism>
<dbReference type="Gene3D" id="1.10.287.1060">
    <property type="entry name" value="ESAT-6-like"/>
    <property type="match status" value="1"/>
</dbReference>
<dbReference type="EMBL" id="VOBR01000012">
    <property type="protein sequence ID" value="TWP50579.1"/>
    <property type="molecule type" value="Genomic_DNA"/>
</dbReference>